<dbReference type="GO" id="GO:0008017">
    <property type="term" value="F:microtubule binding"/>
    <property type="evidence" value="ECO:0007669"/>
    <property type="project" value="InterPro"/>
</dbReference>
<comment type="caution">
    <text evidence="15">The sequence shown here is derived from an EMBL/GenBank/DDBJ whole genome shotgun (WGS) entry which is preliminary data.</text>
</comment>
<dbReference type="InterPro" id="IPR027417">
    <property type="entry name" value="P-loop_NTPase"/>
</dbReference>
<keyword evidence="3" id="KW-0150">Chloroplast</keyword>
<evidence type="ECO:0000256" key="6">
    <source>
        <dbReference type="ARBA" id="ARBA00022840"/>
    </source>
</evidence>
<dbReference type="InterPro" id="IPR019821">
    <property type="entry name" value="Kinesin_motor_CS"/>
</dbReference>
<evidence type="ECO:0000256" key="12">
    <source>
        <dbReference type="SAM" id="Coils"/>
    </source>
</evidence>
<dbReference type="FunFam" id="3.40.850.10:FF:000029">
    <property type="entry name" value="Kinesin-like protein KIF17"/>
    <property type="match status" value="1"/>
</dbReference>
<feature type="binding site" evidence="10">
    <location>
        <begin position="133"/>
        <end position="140"/>
    </location>
    <ligand>
        <name>ATP</name>
        <dbReference type="ChEBI" id="CHEBI:30616"/>
    </ligand>
</feature>
<dbReference type="InterPro" id="IPR001752">
    <property type="entry name" value="Kinesin_motor_dom"/>
</dbReference>
<evidence type="ECO:0000256" key="8">
    <source>
        <dbReference type="ARBA" id="ARBA00023175"/>
    </source>
</evidence>
<evidence type="ECO:0000256" key="10">
    <source>
        <dbReference type="PROSITE-ProRule" id="PRU00283"/>
    </source>
</evidence>
<keyword evidence="7 12" id="KW-0175">Coiled coil</keyword>
<evidence type="ECO:0000256" key="11">
    <source>
        <dbReference type="RuleBase" id="RU000394"/>
    </source>
</evidence>
<dbReference type="PANTHER" id="PTHR47969:SF21">
    <property type="entry name" value="KINESIN-LIKE PROTEIN"/>
    <property type="match status" value="1"/>
</dbReference>
<evidence type="ECO:0000256" key="3">
    <source>
        <dbReference type="ARBA" id="ARBA00022528"/>
    </source>
</evidence>
<dbReference type="OMA" id="NMRKHIE"/>
<dbReference type="InterPro" id="IPR036961">
    <property type="entry name" value="Kinesin_motor_dom_sf"/>
</dbReference>
<proteinExistence type="inferred from homology"/>
<feature type="coiled-coil region" evidence="12">
    <location>
        <begin position="423"/>
        <end position="528"/>
    </location>
</feature>
<evidence type="ECO:0000256" key="7">
    <source>
        <dbReference type="ARBA" id="ARBA00023054"/>
    </source>
</evidence>
<keyword evidence="8 10" id="KW-0505">Motor protein</keyword>
<evidence type="ECO:0000256" key="2">
    <source>
        <dbReference type="ARBA" id="ARBA00022490"/>
    </source>
</evidence>
<dbReference type="SMART" id="SM00129">
    <property type="entry name" value="KISc"/>
    <property type="match status" value="1"/>
</dbReference>
<dbReference type="Gene3D" id="3.40.850.10">
    <property type="entry name" value="Kinesin motor domain"/>
    <property type="match status" value="1"/>
</dbReference>
<dbReference type="GO" id="GO:0005874">
    <property type="term" value="C:microtubule"/>
    <property type="evidence" value="ECO:0007669"/>
    <property type="project" value="UniProtKB-KW"/>
</dbReference>
<name>A0A8T2QKK9_CERRI</name>
<dbReference type="InterPro" id="IPR027640">
    <property type="entry name" value="Kinesin-like_fam"/>
</dbReference>
<dbReference type="PROSITE" id="PS00411">
    <property type="entry name" value="KINESIN_MOTOR_1"/>
    <property type="match status" value="1"/>
</dbReference>
<gene>
    <name evidence="15" type="ORF">KP509_34G066800</name>
</gene>
<dbReference type="PROSITE" id="PS50067">
    <property type="entry name" value="KINESIN_MOTOR_2"/>
    <property type="match status" value="1"/>
</dbReference>
<evidence type="ECO:0000256" key="4">
    <source>
        <dbReference type="ARBA" id="ARBA00022701"/>
    </source>
</evidence>
<dbReference type="EMBL" id="CM035439">
    <property type="protein sequence ID" value="KAH7284692.1"/>
    <property type="molecule type" value="Genomic_DNA"/>
</dbReference>
<evidence type="ECO:0000256" key="9">
    <source>
        <dbReference type="ARBA" id="ARBA00023212"/>
    </source>
</evidence>
<comment type="subcellular location">
    <subcellularLocation>
        <location evidence="1">Cytoplasm</location>
        <location evidence="1">Cytoskeleton</location>
    </subcellularLocation>
</comment>
<feature type="region of interest" description="Disordered" evidence="13">
    <location>
        <begin position="1"/>
        <end position="22"/>
    </location>
</feature>
<evidence type="ECO:0000259" key="14">
    <source>
        <dbReference type="PROSITE" id="PS50067"/>
    </source>
</evidence>
<dbReference type="GO" id="GO:0007018">
    <property type="term" value="P:microtubule-based movement"/>
    <property type="evidence" value="ECO:0007669"/>
    <property type="project" value="InterPro"/>
</dbReference>
<comment type="similarity">
    <text evidence="10 11">Belongs to the TRAFAC class myosin-kinesin ATPase superfamily. Kinesin family.</text>
</comment>
<keyword evidence="5 10" id="KW-0547">Nucleotide-binding</keyword>
<feature type="domain" description="Kinesin motor" evidence="14">
    <location>
        <begin position="44"/>
        <end position="381"/>
    </location>
</feature>
<dbReference type="GO" id="GO:0005524">
    <property type="term" value="F:ATP binding"/>
    <property type="evidence" value="ECO:0007669"/>
    <property type="project" value="UniProtKB-UniRule"/>
</dbReference>
<evidence type="ECO:0000256" key="13">
    <source>
        <dbReference type="SAM" id="MobiDB-lite"/>
    </source>
</evidence>
<feature type="compositionally biased region" description="Polar residues" evidence="13">
    <location>
        <begin position="7"/>
        <end position="22"/>
    </location>
</feature>
<dbReference type="SUPFAM" id="SSF52540">
    <property type="entry name" value="P-loop containing nucleoside triphosphate hydrolases"/>
    <property type="match status" value="1"/>
</dbReference>
<organism evidence="15 16">
    <name type="scientific">Ceratopteris richardii</name>
    <name type="common">Triangle waterfern</name>
    <dbReference type="NCBI Taxonomy" id="49495"/>
    <lineage>
        <taxon>Eukaryota</taxon>
        <taxon>Viridiplantae</taxon>
        <taxon>Streptophyta</taxon>
        <taxon>Embryophyta</taxon>
        <taxon>Tracheophyta</taxon>
        <taxon>Polypodiopsida</taxon>
        <taxon>Polypodiidae</taxon>
        <taxon>Polypodiales</taxon>
        <taxon>Pteridineae</taxon>
        <taxon>Pteridaceae</taxon>
        <taxon>Parkerioideae</taxon>
        <taxon>Ceratopteris</taxon>
    </lineage>
</organism>
<evidence type="ECO:0000313" key="16">
    <source>
        <dbReference type="Proteomes" id="UP000825935"/>
    </source>
</evidence>
<feature type="coiled-coil region" evidence="12">
    <location>
        <begin position="565"/>
        <end position="645"/>
    </location>
</feature>
<keyword evidence="4 11" id="KW-0493">Microtubule</keyword>
<dbReference type="AlphaFoldDB" id="A0A8T2QKK9"/>
<dbReference type="PANTHER" id="PTHR47969">
    <property type="entry name" value="CHROMOSOME-ASSOCIATED KINESIN KIF4A-RELATED"/>
    <property type="match status" value="1"/>
</dbReference>
<evidence type="ECO:0000256" key="1">
    <source>
        <dbReference type="ARBA" id="ARBA00004245"/>
    </source>
</evidence>
<dbReference type="GO" id="GO:0003777">
    <property type="term" value="F:microtubule motor activity"/>
    <property type="evidence" value="ECO:0007669"/>
    <property type="project" value="InterPro"/>
</dbReference>
<keyword evidence="9" id="KW-0206">Cytoskeleton</keyword>
<dbReference type="Pfam" id="PF00225">
    <property type="entry name" value="Kinesin"/>
    <property type="match status" value="1"/>
</dbReference>
<dbReference type="Proteomes" id="UP000825935">
    <property type="component" value="Chromosome 34"/>
</dbReference>
<sequence length="803" mass="91169">MGRAGTPTPSQSAPRASTPTRVLTASPFPSSAAGRSLISDCKERVQVVVRCRPLSEREIAAGHKSCVLIDKERNTVQVHNASGRFSSEFASKIFTFDRAYDESCTQRQLYRDVAYSIVHSVMCGYNGTVLAYGQTASGKTYTMEGCDYCPDLWGIIPNAFEHIFNHIRQSQSSDSFLVRVSYLEIYNEEIHDLLSPDTNGRKLELKERPETGVYVKNLTSLSVNSFADINHLLMVGKRNRAVGATIMNQDSSRSHSIFTVTVETSSLAPQGNGKMHVRVGKLNLVDLAGSERLAKSGATGERFKEMTKINWSLSALANVISALVDGKATHIPYRDSKLTRLLQDSLGGNTCTVMIANIGPADYNYEESVSTLRYAHRAKSIRNKPQVNEDPKDAIISEFQSEIQRLKAQIQASQPEIDVMRRLESLEQEKLMVTEQLQQYKEKVLEATTNQRMSEQAIACLKADLEGKAQIQLECLKAEKERSEEEKEKIITQLLKQLREMEHQNQELSRGKEDRALLESKLKVLEEKLIRGTNSGGKNVTEQVKQRSQDLASFGHAFEEQKLFNEECQQKMIEMEEAQIMAEEKCNTMEEELDLKTRKLRKLMARYQQSKLEIASLKSEIQDTIHEFQQERADLLWSIKSLEQQHQLKNLVIERFIPPEEVAKIMQKMRWDDDSEVWIFRSSHSYSRNSTDNVPIQRPASAVGRSRPTCQKALQFLAQGTTNPRYLDENVLKLELESPERVTFDYCDPIDRIRAESQIHQCLKDLDNGNAYFSYDSRPSPLPQYRSSPSRPKSAHVSQHARI</sequence>
<keyword evidence="6 10" id="KW-0067">ATP-binding</keyword>
<dbReference type="OrthoDB" id="3176171at2759"/>
<accession>A0A8T2QKK9</accession>
<protein>
    <recommendedName>
        <fullName evidence="11">Kinesin-like protein</fullName>
    </recommendedName>
</protein>
<keyword evidence="2" id="KW-0963">Cytoplasm</keyword>
<reference evidence="15" key="1">
    <citation type="submission" date="2021-08" db="EMBL/GenBank/DDBJ databases">
        <title>WGS assembly of Ceratopteris richardii.</title>
        <authorList>
            <person name="Marchant D.B."/>
            <person name="Chen G."/>
            <person name="Jenkins J."/>
            <person name="Shu S."/>
            <person name="Leebens-Mack J."/>
            <person name="Grimwood J."/>
            <person name="Schmutz J."/>
            <person name="Soltis P."/>
            <person name="Soltis D."/>
            <person name="Chen Z.-H."/>
        </authorList>
    </citation>
    <scope>NUCLEOTIDE SEQUENCE</scope>
    <source>
        <strain evidence="15">Whitten #5841</strain>
        <tissue evidence="15">Leaf</tissue>
    </source>
</reference>
<keyword evidence="16" id="KW-1185">Reference proteome</keyword>
<feature type="region of interest" description="Disordered" evidence="13">
    <location>
        <begin position="775"/>
        <end position="803"/>
    </location>
</feature>
<keyword evidence="3" id="KW-0934">Plastid</keyword>
<dbReference type="PRINTS" id="PR00380">
    <property type="entry name" value="KINESINHEAVY"/>
</dbReference>
<evidence type="ECO:0000313" key="15">
    <source>
        <dbReference type="EMBL" id="KAH7284692.1"/>
    </source>
</evidence>
<evidence type="ECO:0000256" key="5">
    <source>
        <dbReference type="ARBA" id="ARBA00022741"/>
    </source>
</evidence>